<name>A0AAD1XTT3_EUPCR</name>
<accession>A0AAD1XTT3</accession>
<dbReference type="Proteomes" id="UP001295684">
    <property type="component" value="Unassembled WGS sequence"/>
</dbReference>
<evidence type="ECO:0000313" key="1">
    <source>
        <dbReference type="EMBL" id="CAI2378986.1"/>
    </source>
</evidence>
<proteinExistence type="predicted"/>
<gene>
    <name evidence="1" type="ORF">ECRASSUSDP1_LOCUS20391</name>
</gene>
<organism evidence="1 2">
    <name type="scientific">Euplotes crassus</name>
    <dbReference type="NCBI Taxonomy" id="5936"/>
    <lineage>
        <taxon>Eukaryota</taxon>
        <taxon>Sar</taxon>
        <taxon>Alveolata</taxon>
        <taxon>Ciliophora</taxon>
        <taxon>Intramacronucleata</taxon>
        <taxon>Spirotrichea</taxon>
        <taxon>Hypotrichia</taxon>
        <taxon>Euplotida</taxon>
        <taxon>Euplotidae</taxon>
        <taxon>Moneuplotes</taxon>
    </lineage>
</organism>
<dbReference type="AlphaFoldDB" id="A0AAD1XTT3"/>
<comment type="caution">
    <text evidence="1">The sequence shown here is derived from an EMBL/GenBank/DDBJ whole genome shotgun (WGS) entry which is preliminary data.</text>
</comment>
<protein>
    <submittedName>
        <fullName evidence="1">Uncharacterized protein</fullName>
    </submittedName>
</protein>
<reference evidence="1" key="1">
    <citation type="submission" date="2023-07" db="EMBL/GenBank/DDBJ databases">
        <authorList>
            <consortium name="AG Swart"/>
            <person name="Singh M."/>
            <person name="Singh A."/>
            <person name="Seah K."/>
            <person name="Emmerich C."/>
        </authorList>
    </citation>
    <scope>NUCLEOTIDE SEQUENCE</scope>
    <source>
        <strain evidence="1">DP1</strain>
    </source>
</reference>
<evidence type="ECO:0000313" key="2">
    <source>
        <dbReference type="Proteomes" id="UP001295684"/>
    </source>
</evidence>
<dbReference type="EMBL" id="CAMPGE010020782">
    <property type="protein sequence ID" value="CAI2378986.1"/>
    <property type="molecule type" value="Genomic_DNA"/>
</dbReference>
<keyword evidence="2" id="KW-1185">Reference proteome</keyword>
<sequence length="78" mass="8901">MIYLVCFWYYFEIDKKERYSRKSAILILTVPLYTDIVSMDSLSHLNGFIVISDENDTGYLSGSISMNSGKLSCESTLN</sequence>